<accession>A0A183EV36</accession>
<protein>
    <submittedName>
        <fullName evidence="3">Ig-like domain-containing protein</fullName>
    </submittedName>
</protein>
<evidence type="ECO:0000313" key="1">
    <source>
        <dbReference type="EMBL" id="VDN43383.1"/>
    </source>
</evidence>
<dbReference type="AlphaFoldDB" id="A0A183EV36"/>
<dbReference type="WBParaSite" id="GPUH_0002485701-mRNA-1">
    <property type="protein sequence ID" value="GPUH_0002485701-mRNA-1"/>
    <property type="gene ID" value="GPUH_0002485701"/>
</dbReference>
<sequence length="169" mass="19023">MVRSFRSVDVEVQRDSDGSKVIASVSFFKKSIKMEQMSGGAVCDPRTPVRAVLAPRQIVPRQQTPYKYWRKQEVQGPEHPVMVRSFRSVDVEVQRDSDGSKVIASVSFFKKSIKMEQMSGGAMCDPRTPVRAVLAPRQIVPRQQTPYKVNVATLPIAKTPTRAGEQLRY</sequence>
<evidence type="ECO:0000313" key="2">
    <source>
        <dbReference type="Proteomes" id="UP000271098"/>
    </source>
</evidence>
<dbReference type="Proteomes" id="UP000271098">
    <property type="component" value="Unassembled WGS sequence"/>
</dbReference>
<keyword evidence="2" id="KW-1185">Reference proteome</keyword>
<reference evidence="1 2" key="2">
    <citation type="submission" date="2018-11" db="EMBL/GenBank/DDBJ databases">
        <authorList>
            <consortium name="Pathogen Informatics"/>
        </authorList>
    </citation>
    <scope>NUCLEOTIDE SEQUENCE [LARGE SCALE GENOMIC DNA]</scope>
</reference>
<organism evidence="3">
    <name type="scientific">Gongylonema pulchrum</name>
    <dbReference type="NCBI Taxonomy" id="637853"/>
    <lineage>
        <taxon>Eukaryota</taxon>
        <taxon>Metazoa</taxon>
        <taxon>Ecdysozoa</taxon>
        <taxon>Nematoda</taxon>
        <taxon>Chromadorea</taxon>
        <taxon>Rhabditida</taxon>
        <taxon>Spirurina</taxon>
        <taxon>Spiruromorpha</taxon>
        <taxon>Spiruroidea</taxon>
        <taxon>Gongylonematidae</taxon>
        <taxon>Gongylonema</taxon>
    </lineage>
</organism>
<dbReference type="EMBL" id="UYRT01102666">
    <property type="protein sequence ID" value="VDN43383.1"/>
    <property type="molecule type" value="Genomic_DNA"/>
</dbReference>
<proteinExistence type="predicted"/>
<evidence type="ECO:0000313" key="3">
    <source>
        <dbReference type="WBParaSite" id="GPUH_0002485701-mRNA-1"/>
    </source>
</evidence>
<name>A0A183EV36_9BILA</name>
<gene>
    <name evidence="1" type="ORF">GPUH_LOCUS24828</name>
</gene>
<reference evidence="3" key="1">
    <citation type="submission" date="2016-06" db="UniProtKB">
        <authorList>
            <consortium name="WormBaseParasite"/>
        </authorList>
    </citation>
    <scope>IDENTIFICATION</scope>
</reference>